<dbReference type="EMBL" id="BLQM01000070">
    <property type="protein sequence ID" value="GMH59289.1"/>
    <property type="molecule type" value="Genomic_DNA"/>
</dbReference>
<keyword evidence="1" id="KW-0472">Membrane</keyword>
<feature type="transmembrane region" description="Helical" evidence="1">
    <location>
        <begin position="88"/>
        <end position="108"/>
    </location>
</feature>
<sequence>MTSDYCTSLLLAKTEMNMHYFENVEGDKGLDAALTSTSIFDLENGHDRAASTITATTTSDCGPLPPTTKTEYHDPEKEEVGLTHMSSLVALIIFFLVVIITSALNFFASPFSVQSPGRKDLEVSCLED</sequence>
<reference evidence="3" key="1">
    <citation type="journal article" date="2023" name="Commun. Biol.">
        <title>Genome analysis of Parmales, the sister group of diatoms, reveals the evolutionary specialization of diatoms from phago-mixotrophs to photoautotrophs.</title>
        <authorList>
            <person name="Ban H."/>
            <person name="Sato S."/>
            <person name="Yoshikawa S."/>
            <person name="Yamada K."/>
            <person name="Nakamura Y."/>
            <person name="Ichinomiya M."/>
            <person name="Sato N."/>
            <person name="Blanc-Mathieu R."/>
            <person name="Endo H."/>
            <person name="Kuwata A."/>
            <person name="Ogata H."/>
        </authorList>
    </citation>
    <scope>NUCLEOTIDE SEQUENCE [LARGE SCALE GENOMIC DNA]</scope>
</reference>
<keyword evidence="1" id="KW-1133">Transmembrane helix</keyword>
<proteinExistence type="predicted"/>
<gene>
    <name evidence="2" type="ORF">TL16_g02799</name>
</gene>
<comment type="caution">
    <text evidence="2">The sequence shown here is derived from an EMBL/GenBank/DDBJ whole genome shotgun (WGS) entry which is preliminary data.</text>
</comment>
<name>A0A9W6ZZF9_9STRA</name>
<evidence type="ECO:0000313" key="2">
    <source>
        <dbReference type="EMBL" id="GMH59289.1"/>
    </source>
</evidence>
<evidence type="ECO:0000256" key="1">
    <source>
        <dbReference type="SAM" id="Phobius"/>
    </source>
</evidence>
<evidence type="ECO:0000313" key="3">
    <source>
        <dbReference type="Proteomes" id="UP001162640"/>
    </source>
</evidence>
<dbReference type="AlphaFoldDB" id="A0A9W6ZZF9"/>
<dbReference type="Proteomes" id="UP001162640">
    <property type="component" value="Unassembled WGS sequence"/>
</dbReference>
<keyword evidence="1" id="KW-0812">Transmembrane</keyword>
<organism evidence="2 3">
    <name type="scientific">Triparma laevis f. inornata</name>
    <dbReference type="NCBI Taxonomy" id="1714386"/>
    <lineage>
        <taxon>Eukaryota</taxon>
        <taxon>Sar</taxon>
        <taxon>Stramenopiles</taxon>
        <taxon>Ochrophyta</taxon>
        <taxon>Bolidophyceae</taxon>
        <taxon>Parmales</taxon>
        <taxon>Triparmaceae</taxon>
        <taxon>Triparma</taxon>
    </lineage>
</organism>
<accession>A0A9W6ZZF9</accession>
<protein>
    <submittedName>
        <fullName evidence="2">Uncharacterized protein</fullName>
    </submittedName>
</protein>